<protein>
    <submittedName>
        <fullName evidence="1">Uncharacterized protein</fullName>
    </submittedName>
</protein>
<reference evidence="1 2" key="1">
    <citation type="submission" date="2020-02" db="EMBL/GenBank/DDBJ databases">
        <authorList>
            <person name="Ferguson B K."/>
        </authorList>
    </citation>
    <scope>NUCLEOTIDE SEQUENCE [LARGE SCALE GENOMIC DNA]</scope>
</reference>
<evidence type="ECO:0000313" key="1">
    <source>
        <dbReference type="EMBL" id="CAB0008352.1"/>
    </source>
</evidence>
<accession>A0A6H5GZB2</accession>
<name>A0A6H5GZB2_9HEMI</name>
<dbReference type="AlphaFoldDB" id="A0A6H5GZB2"/>
<sequence length="67" mass="7454">MASAAPGVDGRPGSLLDILGRQGPRDFQCAQSFEFVSQTSAETFPMSALRRRLQQQRPAQRTRPDTY</sequence>
<proteinExistence type="predicted"/>
<dbReference type="EMBL" id="CADCXU010020416">
    <property type="protein sequence ID" value="CAB0008352.1"/>
    <property type="molecule type" value="Genomic_DNA"/>
</dbReference>
<dbReference type="Proteomes" id="UP000479000">
    <property type="component" value="Unassembled WGS sequence"/>
</dbReference>
<organism evidence="1 2">
    <name type="scientific">Nesidiocoris tenuis</name>
    <dbReference type="NCBI Taxonomy" id="355587"/>
    <lineage>
        <taxon>Eukaryota</taxon>
        <taxon>Metazoa</taxon>
        <taxon>Ecdysozoa</taxon>
        <taxon>Arthropoda</taxon>
        <taxon>Hexapoda</taxon>
        <taxon>Insecta</taxon>
        <taxon>Pterygota</taxon>
        <taxon>Neoptera</taxon>
        <taxon>Paraneoptera</taxon>
        <taxon>Hemiptera</taxon>
        <taxon>Heteroptera</taxon>
        <taxon>Panheteroptera</taxon>
        <taxon>Cimicomorpha</taxon>
        <taxon>Miridae</taxon>
        <taxon>Dicyphina</taxon>
        <taxon>Nesidiocoris</taxon>
    </lineage>
</organism>
<feature type="non-terminal residue" evidence="1">
    <location>
        <position position="67"/>
    </location>
</feature>
<keyword evidence="2" id="KW-1185">Reference proteome</keyword>
<evidence type="ECO:0000313" key="2">
    <source>
        <dbReference type="Proteomes" id="UP000479000"/>
    </source>
</evidence>
<gene>
    <name evidence="1" type="ORF">NTEN_LOCUS13598</name>
</gene>